<dbReference type="Proteomes" id="UP000660381">
    <property type="component" value="Unassembled WGS sequence"/>
</dbReference>
<keyword evidence="3" id="KW-1185">Reference proteome</keyword>
<dbReference type="RefSeq" id="WP_190908743.1">
    <property type="nucleotide sequence ID" value="NZ_JACJTQ010000053.1"/>
</dbReference>
<comment type="caution">
    <text evidence="2">The sequence shown here is derived from an EMBL/GenBank/DDBJ whole genome shotgun (WGS) entry which is preliminary data.</text>
</comment>
<feature type="domain" description="Tyrosine specific protein phosphatases" evidence="1">
    <location>
        <begin position="81"/>
        <end position="140"/>
    </location>
</feature>
<dbReference type="Pfam" id="PF00782">
    <property type="entry name" value="DSPc"/>
    <property type="match status" value="1"/>
</dbReference>
<gene>
    <name evidence="2" type="ORF">H6G68_23075</name>
</gene>
<dbReference type="SUPFAM" id="SSF52799">
    <property type="entry name" value="(Phosphotyrosine protein) phosphatases II"/>
    <property type="match status" value="1"/>
</dbReference>
<evidence type="ECO:0000259" key="1">
    <source>
        <dbReference type="PROSITE" id="PS50056"/>
    </source>
</evidence>
<dbReference type="InterPro" id="IPR000387">
    <property type="entry name" value="Tyr_Pase_dom"/>
</dbReference>
<dbReference type="InterPro" id="IPR029021">
    <property type="entry name" value="Prot-tyrosine_phosphatase-like"/>
</dbReference>
<proteinExistence type="predicted"/>
<accession>A0ABR8JAM2</accession>
<protein>
    <submittedName>
        <fullName evidence="2">Dual specificity protein phosphatase family protein</fullName>
    </submittedName>
</protein>
<dbReference type="InterPro" id="IPR000340">
    <property type="entry name" value="Dual-sp_phosphatase_cat-dom"/>
</dbReference>
<dbReference type="EMBL" id="JACJTQ010000053">
    <property type="protein sequence ID" value="MBD2694593.1"/>
    <property type="molecule type" value="Genomic_DNA"/>
</dbReference>
<dbReference type="Gene3D" id="3.90.190.10">
    <property type="entry name" value="Protein tyrosine phosphatase superfamily"/>
    <property type="match status" value="1"/>
</dbReference>
<dbReference type="InterPro" id="IPR016130">
    <property type="entry name" value="Tyr_Pase_AS"/>
</dbReference>
<evidence type="ECO:0000313" key="3">
    <source>
        <dbReference type="Proteomes" id="UP000660381"/>
    </source>
</evidence>
<name>A0ABR8JAM2_9NOST</name>
<organism evidence="2 3">
    <name type="scientific">Anabaena catenula FACHB-362</name>
    <dbReference type="NCBI Taxonomy" id="2692877"/>
    <lineage>
        <taxon>Bacteria</taxon>
        <taxon>Bacillati</taxon>
        <taxon>Cyanobacteriota</taxon>
        <taxon>Cyanophyceae</taxon>
        <taxon>Nostocales</taxon>
        <taxon>Nostocaceae</taxon>
        <taxon>Anabaena</taxon>
    </lineage>
</organism>
<evidence type="ECO:0000313" key="2">
    <source>
        <dbReference type="EMBL" id="MBD2694593.1"/>
    </source>
</evidence>
<dbReference type="PROSITE" id="PS50056">
    <property type="entry name" value="TYR_PHOSPHATASE_2"/>
    <property type="match status" value="1"/>
</dbReference>
<sequence>MYKFAAAWEKETIVFGASRPGYADNQVHDWIKFMKSQDIKRVCCLLSNQQLANYAHLLDTYRQEFGHQQVCWTPIEDFHLSDLETLTQKILPFLITADKQNEKVVVHCAGGIGRTGHILAAWLVSVRGFSNKDAISAVKRTGRNPYEAVIAAIFKGKNPFQVAQEFNFLLNNCRHLYLSNT</sequence>
<reference evidence="2 3" key="1">
    <citation type="journal article" date="2020" name="ISME J.">
        <title>Comparative genomics reveals insights into cyanobacterial evolution and habitat adaptation.</title>
        <authorList>
            <person name="Chen M.Y."/>
            <person name="Teng W.K."/>
            <person name="Zhao L."/>
            <person name="Hu C.X."/>
            <person name="Zhou Y.K."/>
            <person name="Han B.P."/>
            <person name="Song L.R."/>
            <person name="Shu W.S."/>
        </authorList>
    </citation>
    <scope>NUCLEOTIDE SEQUENCE [LARGE SCALE GENOMIC DNA]</scope>
    <source>
        <strain evidence="2 3">FACHB-362</strain>
    </source>
</reference>
<dbReference type="PROSITE" id="PS00383">
    <property type="entry name" value="TYR_PHOSPHATASE_1"/>
    <property type="match status" value="1"/>
</dbReference>